<evidence type="ECO:0000256" key="2">
    <source>
        <dbReference type="ARBA" id="ARBA00003690"/>
    </source>
</evidence>
<keyword evidence="13" id="KW-0472">Membrane</keyword>
<name>A0A1I8PJ13_STOCA</name>
<dbReference type="GO" id="GO:0004497">
    <property type="term" value="F:monooxygenase activity"/>
    <property type="evidence" value="ECO:0007669"/>
    <property type="project" value="UniProtKB-KW"/>
</dbReference>
<keyword evidence="11" id="KW-0408">Iron</keyword>
<keyword evidence="9" id="KW-0492">Microsome</keyword>
<dbReference type="GO" id="GO:0005789">
    <property type="term" value="C:endoplasmic reticulum membrane"/>
    <property type="evidence" value="ECO:0007669"/>
    <property type="project" value="UniProtKB-SubCell"/>
</dbReference>
<evidence type="ECO:0000256" key="5">
    <source>
        <dbReference type="ARBA" id="ARBA00010617"/>
    </source>
</evidence>
<gene>
    <name evidence="14" type="primary">106089438</name>
</gene>
<dbReference type="SUPFAM" id="SSF48264">
    <property type="entry name" value="Cytochrome P450"/>
    <property type="match status" value="1"/>
</dbReference>
<dbReference type="EnsemblMetazoa" id="SCAU008487-RA">
    <property type="protein sequence ID" value="SCAU008487-PA"/>
    <property type="gene ID" value="SCAU008487"/>
</dbReference>
<evidence type="ECO:0000313" key="15">
    <source>
        <dbReference type="Proteomes" id="UP000095300"/>
    </source>
</evidence>
<keyword evidence="8" id="KW-0256">Endoplasmic reticulum</keyword>
<evidence type="ECO:0000256" key="12">
    <source>
        <dbReference type="ARBA" id="ARBA00023033"/>
    </source>
</evidence>
<evidence type="ECO:0008006" key="16">
    <source>
        <dbReference type="Google" id="ProtNLM"/>
    </source>
</evidence>
<evidence type="ECO:0000256" key="6">
    <source>
        <dbReference type="ARBA" id="ARBA00022617"/>
    </source>
</evidence>
<keyword evidence="7" id="KW-0479">Metal-binding</keyword>
<keyword evidence="6" id="KW-0349">Heme</keyword>
<evidence type="ECO:0000256" key="7">
    <source>
        <dbReference type="ARBA" id="ARBA00022723"/>
    </source>
</evidence>
<accession>A0A1I8PJ13</accession>
<dbReference type="GO" id="GO:0016705">
    <property type="term" value="F:oxidoreductase activity, acting on paired donors, with incorporation or reduction of molecular oxygen"/>
    <property type="evidence" value="ECO:0007669"/>
    <property type="project" value="InterPro"/>
</dbReference>
<dbReference type="VEuPathDB" id="VectorBase:SCAU008487"/>
<keyword evidence="10" id="KW-0560">Oxidoreductase</keyword>
<dbReference type="Pfam" id="PF00067">
    <property type="entry name" value="p450"/>
    <property type="match status" value="1"/>
</dbReference>
<evidence type="ECO:0000256" key="1">
    <source>
        <dbReference type="ARBA" id="ARBA00001971"/>
    </source>
</evidence>
<evidence type="ECO:0000256" key="3">
    <source>
        <dbReference type="ARBA" id="ARBA00004174"/>
    </source>
</evidence>
<dbReference type="PRINTS" id="PR00463">
    <property type="entry name" value="EP450I"/>
</dbReference>
<comment type="similarity">
    <text evidence="5">Belongs to the cytochrome P450 family.</text>
</comment>
<dbReference type="OrthoDB" id="2789670at2759"/>
<dbReference type="PANTHER" id="PTHR24292">
    <property type="entry name" value="CYTOCHROME P450"/>
    <property type="match status" value="1"/>
</dbReference>
<dbReference type="InterPro" id="IPR050476">
    <property type="entry name" value="Insect_CytP450_Detox"/>
</dbReference>
<dbReference type="PANTHER" id="PTHR24292:SF54">
    <property type="entry name" value="CYP9F3-RELATED"/>
    <property type="match status" value="1"/>
</dbReference>
<sequence>MYNEKKPFMVIECLLDSMLFVQDLEAIKEIMITQFENFPDRGFYVNHREALSVNLSRLEYDMWKPVRHKLTPSFSPAKVRNMFPILLEVTQKLIKVLAEDSQRALDNQIEILDLCSRFTIDIIGNVAFGIECNSLENPQTEFLLQGNRAFLGILNPFWDMFGNKYPKILQFLNVYVFSRESNAFFKRVFQETKAFREKNNVRRNDFMDLLLELKLEQGEDKDFPLTSDLLVGQLFAFFIAGFETNACTLTYALYELAKHPDIQEKARQEVMQLKAANNQKLTYDSMKQLKFLKAIVQETLRKYPIGSVMPRVCVRQCTIKTSYNTTLTIQPGTFVLIPFYGVHHNPDYYPEPEKFLPQRLLTNPSFHASSDINGNTTPVTSRDFVCFKLFYHTSQKPS</sequence>
<reference evidence="14" key="1">
    <citation type="submission" date="2020-05" db="UniProtKB">
        <authorList>
            <consortium name="EnsemblMetazoa"/>
        </authorList>
    </citation>
    <scope>IDENTIFICATION</scope>
    <source>
        <strain evidence="14">USDA</strain>
    </source>
</reference>
<dbReference type="GO" id="GO:0005506">
    <property type="term" value="F:iron ion binding"/>
    <property type="evidence" value="ECO:0007669"/>
    <property type="project" value="InterPro"/>
</dbReference>
<dbReference type="AlphaFoldDB" id="A0A1I8PJ13"/>
<proteinExistence type="inferred from homology"/>
<comment type="cofactor">
    <cofactor evidence="1">
        <name>heme</name>
        <dbReference type="ChEBI" id="CHEBI:30413"/>
    </cofactor>
</comment>
<dbReference type="Gene3D" id="1.10.630.10">
    <property type="entry name" value="Cytochrome P450"/>
    <property type="match status" value="1"/>
</dbReference>
<evidence type="ECO:0000313" key="14">
    <source>
        <dbReference type="EnsemblMetazoa" id="SCAU008487-PA"/>
    </source>
</evidence>
<evidence type="ECO:0000256" key="8">
    <source>
        <dbReference type="ARBA" id="ARBA00022824"/>
    </source>
</evidence>
<protein>
    <recommendedName>
        <fullName evidence="16">Cytochrome P450</fullName>
    </recommendedName>
</protein>
<keyword evidence="12" id="KW-0503">Monooxygenase</keyword>
<dbReference type="FunFam" id="1.10.630.10:FF:000182">
    <property type="entry name" value="Cytochrome P450 3A4"/>
    <property type="match status" value="1"/>
</dbReference>
<dbReference type="InterPro" id="IPR001128">
    <property type="entry name" value="Cyt_P450"/>
</dbReference>
<dbReference type="InterPro" id="IPR036396">
    <property type="entry name" value="Cyt_P450_sf"/>
</dbReference>
<dbReference type="PRINTS" id="PR00385">
    <property type="entry name" value="P450"/>
</dbReference>
<evidence type="ECO:0000256" key="13">
    <source>
        <dbReference type="ARBA" id="ARBA00023136"/>
    </source>
</evidence>
<evidence type="ECO:0000256" key="11">
    <source>
        <dbReference type="ARBA" id="ARBA00023004"/>
    </source>
</evidence>
<dbReference type="GO" id="GO:0020037">
    <property type="term" value="F:heme binding"/>
    <property type="evidence" value="ECO:0007669"/>
    <property type="project" value="InterPro"/>
</dbReference>
<organism evidence="14 15">
    <name type="scientific">Stomoxys calcitrans</name>
    <name type="common">Stable fly</name>
    <name type="synonym">Conops calcitrans</name>
    <dbReference type="NCBI Taxonomy" id="35570"/>
    <lineage>
        <taxon>Eukaryota</taxon>
        <taxon>Metazoa</taxon>
        <taxon>Ecdysozoa</taxon>
        <taxon>Arthropoda</taxon>
        <taxon>Hexapoda</taxon>
        <taxon>Insecta</taxon>
        <taxon>Pterygota</taxon>
        <taxon>Neoptera</taxon>
        <taxon>Endopterygota</taxon>
        <taxon>Diptera</taxon>
        <taxon>Brachycera</taxon>
        <taxon>Muscomorpha</taxon>
        <taxon>Muscoidea</taxon>
        <taxon>Muscidae</taxon>
        <taxon>Stomoxys</taxon>
    </lineage>
</organism>
<dbReference type="Proteomes" id="UP000095300">
    <property type="component" value="Unassembled WGS sequence"/>
</dbReference>
<dbReference type="CDD" id="cd11056">
    <property type="entry name" value="CYP6-like"/>
    <property type="match status" value="1"/>
</dbReference>
<dbReference type="InterPro" id="IPR002401">
    <property type="entry name" value="Cyt_P450_E_grp-I"/>
</dbReference>
<keyword evidence="15" id="KW-1185">Reference proteome</keyword>
<comment type="function">
    <text evidence="2">May be involved in the metabolism of insect hormones and in the breakdown of synthetic insecticides.</text>
</comment>
<evidence type="ECO:0000256" key="10">
    <source>
        <dbReference type="ARBA" id="ARBA00023002"/>
    </source>
</evidence>
<evidence type="ECO:0000256" key="4">
    <source>
        <dbReference type="ARBA" id="ARBA00004406"/>
    </source>
</evidence>
<comment type="subcellular location">
    <subcellularLocation>
        <location evidence="4">Endoplasmic reticulum membrane</location>
        <topology evidence="4">Peripheral membrane protein</topology>
    </subcellularLocation>
    <subcellularLocation>
        <location evidence="3">Microsome membrane</location>
        <topology evidence="3">Peripheral membrane protein</topology>
    </subcellularLocation>
</comment>
<dbReference type="STRING" id="35570.A0A1I8PJ13"/>
<evidence type="ECO:0000256" key="9">
    <source>
        <dbReference type="ARBA" id="ARBA00022848"/>
    </source>
</evidence>